<dbReference type="SMART" id="SM00220">
    <property type="entry name" value="S_TKc"/>
    <property type="match status" value="1"/>
</dbReference>
<accession>A0AAE0TW02</accession>
<evidence type="ECO:0000256" key="9">
    <source>
        <dbReference type="SAM" id="MobiDB-lite"/>
    </source>
</evidence>
<evidence type="ECO:0000256" key="2">
    <source>
        <dbReference type="ARBA" id="ARBA00022527"/>
    </source>
</evidence>
<dbReference type="Proteomes" id="UP001285441">
    <property type="component" value="Unassembled WGS sequence"/>
</dbReference>
<gene>
    <name evidence="11" type="ORF">B0H63DRAFT_204615</name>
</gene>
<dbReference type="CDD" id="cd00180">
    <property type="entry name" value="PKc"/>
    <property type="match status" value="1"/>
</dbReference>
<dbReference type="SUPFAM" id="SSF56112">
    <property type="entry name" value="Protein kinase-like (PK-like)"/>
    <property type="match status" value="1"/>
</dbReference>
<dbReference type="Pfam" id="PF00069">
    <property type="entry name" value="Pkinase"/>
    <property type="match status" value="1"/>
</dbReference>
<feature type="compositionally biased region" description="Low complexity" evidence="9">
    <location>
        <begin position="455"/>
        <end position="465"/>
    </location>
</feature>
<dbReference type="PROSITE" id="PS00108">
    <property type="entry name" value="PROTEIN_KINASE_ST"/>
    <property type="match status" value="1"/>
</dbReference>
<dbReference type="PROSITE" id="PS50011">
    <property type="entry name" value="PROTEIN_KINASE_DOM"/>
    <property type="match status" value="1"/>
</dbReference>
<dbReference type="Gene3D" id="1.10.510.10">
    <property type="entry name" value="Transferase(Phosphotransferase) domain 1"/>
    <property type="match status" value="1"/>
</dbReference>
<evidence type="ECO:0000256" key="4">
    <source>
        <dbReference type="ARBA" id="ARBA00022741"/>
    </source>
</evidence>
<evidence type="ECO:0000313" key="11">
    <source>
        <dbReference type="EMBL" id="KAK3381430.1"/>
    </source>
</evidence>
<evidence type="ECO:0000259" key="10">
    <source>
        <dbReference type="PROSITE" id="PS50011"/>
    </source>
</evidence>
<comment type="caution">
    <text evidence="11">The sequence shown here is derived from an EMBL/GenBank/DDBJ whole genome shotgun (WGS) entry which is preliminary data.</text>
</comment>
<keyword evidence="4" id="KW-0547">Nucleotide-binding</keyword>
<dbReference type="PANTHER" id="PTHR43671">
    <property type="entry name" value="SERINE/THREONINE-PROTEIN KINASE NEK"/>
    <property type="match status" value="1"/>
</dbReference>
<keyword evidence="5 11" id="KW-0418">Kinase</keyword>
<evidence type="ECO:0000256" key="8">
    <source>
        <dbReference type="ARBA" id="ARBA00048679"/>
    </source>
</evidence>
<dbReference type="GO" id="GO:0005524">
    <property type="term" value="F:ATP binding"/>
    <property type="evidence" value="ECO:0007669"/>
    <property type="project" value="UniProtKB-KW"/>
</dbReference>
<reference evidence="11" key="1">
    <citation type="journal article" date="2023" name="Mol. Phylogenet. Evol.">
        <title>Genome-scale phylogeny and comparative genomics of the fungal order Sordariales.</title>
        <authorList>
            <person name="Hensen N."/>
            <person name="Bonometti L."/>
            <person name="Westerberg I."/>
            <person name="Brannstrom I.O."/>
            <person name="Guillou S."/>
            <person name="Cros-Aarteil S."/>
            <person name="Calhoun S."/>
            <person name="Haridas S."/>
            <person name="Kuo A."/>
            <person name="Mondo S."/>
            <person name="Pangilinan J."/>
            <person name="Riley R."/>
            <person name="LaButti K."/>
            <person name="Andreopoulos B."/>
            <person name="Lipzen A."/>
            <person name="Chen C."/>
            <person name="Yan M."/>
            <person name="Daum C."/>
            <person name="Ng V."/>
            <person name="Clum A."/>
            <person name="Steindorff A."/>
            <person name="Ohm R.A."/>
            <person name="Martin F."/>
            <person name="Silar P."/>
            <person name="Natvig D.O."/>
            <person name="Lalanne C."/>
            <person name="Gautier V."/>
            <person name="Ament-Velasquez S.L."/>
            <person name="Kruys A."/>
            <person name="Hutchinson M.I."/>
            <person name="Powell A.J."/>
            <person name="Barry K."/>
            <person name="Miller A.N."/>
            <person name="Grigoriev I.V."/>
            <person name="Debuchy R."/>
            <person name="Gladieux P."/>
            <person name="Hiltunen Thoren M."/>
            <person name="Johannesson H."/>
        </authorList>
    </citation>
    <scope>NUCLEOTIDE SEQUENCE</scope>
    <source>
        <strain evidence="11">CBS 232.78</strain>
    </source>
</reference>
<comment type="catalytic activity">
    <reaction evidence="8">
        <text>L-seryl-[protein] + ATP = O-phospho-L-seryl-[protein] + ADP + H(+)</text>
        <dbReference type="Rhea" id="RHEA:17989"/>
        <dbReference type="Rhea" id="RHEA-COMP:9863"/>
        <dbReference type="Rhea" id="RHEA-COMP:11604"/>
        <dbReference type="ChEBI" id="CHEBI:15378"/>
        <dbReference type="ChEBI" id="CHEBI:29999"/>
        <dbReference type="ChEBI" id="CHEBI:30616"/>
        <dbReference type="ChEBI" id="CHEBI:83421"/>
        <dbReference type="ChEBI" id="CHEBI:456216"/>
        <dbReference type="EC" id="2.7.11.1"/>
    </reaction>
</comment>
<dbReference type="PANTHER" id="PTHR43671:SF98">
    <property type="entry name" value="SERINE_THREONINE-PROTEIN KINASE NEK11"/>
    <property type="match status" value="1"/>
</dbReference>
<proteinExistence type="predicted"/>
<dbReference type="EMBL" id="JAULSW010000005">
    <property type="protein sequence ID" value="KAK3381430.1"/>
    <property type="molecule type" value="Genomic_DNA"/>
</dbReference>
<dbReference type="AlphaFoldDB" id="A0AAE0TW02"/>
<keyword evidence="12" id="KW-1185">Reference proteome</keyword>
<sequence>MSFDSDGSHASQQIISVTDYIISHDDDHFVWDDSGRELSEAWVQPVTDAGLDPRKHKVFHHSNKEYLKPPSPFVQQGSELGESGTTKVYKVTPPEGYSYKRPLAVKVIICNENTRPPGPDSNVRRLALEEVRNMAAIRHPHIVVYVASFEDYCIQTKQVKQRMGNRRIVVRLDQQVRRHILGIVMYPPAVCNLSVLMGEVFRNPENEAGLLACLHTYFGCLAQAVAYLHRSGVQIRHKDIKPENVVVDDWGLPVLTDFGLSKHFETGQHSEGPTGKTLKYADPEAIHEVQRDERSDIFSLGCVYLEIATVLLGRPAMFAQEQLTGGIGGGASGHDFKYSESLGRLGHYISVLSRIAEEELLHNPDKEPSARAVLSVLPHIQRMMHRDFHQRPYAHELYPWFRPLYDIHETPGLCHSCELERQSNGRGWSSRTSSPTLLRRMNSSAAASPVMRKNSLLSSSQKSQSPTELETTEE</sequence>
<evidence type="ECO:0000256" key="1">
    <source>
        <dbReference type="ARBA" id="ARBA00012513"/>
    </source>
</evidence>
<dbReference type="InterPro" id="IPR050660">
    <property type="entry name" value="NEK_Ser/Thr_kinase"/>
</dbReference>
<comment type="catalytic activity">
    <reaction evidence="7">
        <text>L-threonyl-[protein] + ATP = O-phospho-L-threonyl-[protein] + ADP + H(+)</text>
        <dbReference type="Rhea" id="RHEA:46608"/>
        <dbReference type="Rhea" id="RHEA-COMP:11060"/>
        <dbReference type="Rhea" id="RHEA-COMP:11605"/>
        <dbReference type="ChEBI" id="CHEBI:15378"/>
        <dbReference type="ChEBI" id="CHEBI:30013"/>
        <dbReference type="ChEBI" id="CHEBI:30616"/>
        <dbReference type="ChEBI" id="CHEBI:61977"/>
        <dbReference type="ChEBI" id="CHEBI:456216"/>
        <dbReference type="EC" id="2.7.11.1"/>
    </reaction>
</comment>
<evidence type="ECO:0000256" key="3">
    <source>
        <dbReference type="ARBA" id="ARBA00022679"/>
    </source>
</evidence>
<dbReference type="InterPro" id="IPR011009">
    <property type="entry name" value="Kinase-like_dom_sf"/>
</dbReference>
<keyword evidence="3" id="KW-0808">Transferase</keyword>
<feature type="compositionally biased region" description="Low complexity" evidence="9">
    <location>
        <begin position="429"/>
        <end position="440"/>
    </location>
</feature>
<organism evidence="11 12">
    <name type="scientific">Podospora didyma</name>
    <dbReference type="NCBI Taxonomy" id="330526"/>
    <lineage>
        <taxon>Eukaryota</taxon>
        <taxon>Fungi</taxon>
        <taxon>Dikarya</taxon>
        <taxon>Ascomycota</taxon>
        <taxon>Pezizomycotina</taxon>
        <taxon>Sordariomycetes</taxon>
        <taxon>Sordariomycetidae</taxon>
        <taxon>Sordariales</taxon>
        <taxon>Podosporaceae</taxon>
        <taxon>Podospora</taxon>
    </lineage>
</organism>
<evidence type="ECO:0000256" key="6">
    <source>
        <dbReference type="ARBA" id="ARBA00022840"/>
    </source>
</evidence>
<evidence type="ECO:0000313" key="12">
    <source>
        <dbReference type="Proteomes" id="UP001285441"/>
    </source>
</evidence>
<keyword evidence="6" id="KW-0067">ATP-binding</keyword>
<feature type="domain" description="Protein kinase" evidence="10">
    <location>
        <begin position="74"/>
        <end position="380"/>
    </location>
</feature>
<feature type="region of interest" description="Disordered" evidence="9">
    <location>
        <begin position="423"/>
        <end position="474"/>
    </location>
</feature>
<dbReference type="InterPro" id="IPR000719">
    <property type="entry name" value="Prot_kinase_dom"/>
</dbReference>
<evidence type="ECO:0000256" key="5">
    <source>
        <dbReference type="ARBA" id="ARBA00022777"/>
    </source>
</evidence>
<evidence type="ECO:0000256" key="7">
    <source>
        <dbReference type="ARBA" id="ARBA00047899"/>
    </source>
</evidence>
<keyword evidence="2" id="KW-0723">Serine/threonine-protein kinase</keyword>
<reference evidence="11" key="2">
    <citation type="submission" date="2023-06" db="EMBL/GenBank/DDBJ databases">
        <authorList>
            <consortium name="Lawrence Berkeley National Laboratory"/>
            <person name="Haridas S."/>
            <person name="Hensen N."/>
            <person name="Bonometti L."/>
            <person name="Westerberg I."/>
            <person name="Brannstrom I.O."/>
            <person name="Guillou S."/>
            <person name="Cros-Aarteil S."/>
            <person name="Calhoun S."/>
            <person name="Kuo A."/>
            <person name="Mondo S."/>
            <person name="Pangilinan J."/>
            <person name="Riley R."/>
            <person name="LaButti K."/>
            <person name="Andreopoulos B."/>
            <person name="Lipzen A."/>
            <person name="Chen C."/>
            <person name="Yanf M."/>
            <person name="Daum C."/>
            <person name="Ng V."/>
            <person name="Clum A."/>
            <person name="Steindorff A."/>
            <person name="Ohm R."/>
            <person name="Martin F."/>
            <person name="Silar P."/>
            <person name="Natvig D."/>
            <person name="Lalanne C."/>
            <person name="Gautier V."/>
            <person name="Ament-velasquez S.L."/>
            <person name="Kruys A."/>
            <person name="Hutchinson M.I."/>
            <person name="Powell A.J."/>
            <person name="Barry K."/>
            <person name="Miller A.N."/>
            <person name="Grigoriev I.V."/>
            <person name="Debuchy R."/>
            <person name="Gladieux P."/>
            <person name="Thoren M.H."/>
            <person name="Johannesson H."/>
        </authorList>
    </citation>
    <scope>NUCLEOTIDE SEQUENCE</scope>
    <source>
        <strain evidence="11">CBS 232.78</strain>
    </source>
</reference>
<protein>
    <recommendedName>
        <fullName evidence="1">non-specific serine/threonine protein kinase</fullName>
        <ecNumber evidence="1">2.7.11.1</ecNumber>
    </recommendedName>
</protein>
<name>A0AAE0TW02_9PEZI</name>
<dbReference type="GO" id="GO:0004674">
    <property type="term" value="F:protein serine/threonine kinase activity"/>
    <property type="evidence" value="ECO:0007669"/>
    <property type="project" value="UniProtKB-KW"/>
</dbReference>
<dbReference type="EC" id="2.7.11.1" evidence="1"/>
<dbReference type="Gene3D" id="3.30.200.20">
    <property type="entry name" value="Phosphorylase Kinase, domain 1"/>
    <property type="match status" value="1"/>
</dbReference>
<dbReference type="InterPro" id="IPR008271">
    <property type="entry name" value="Ser/Thr_kinase_AS"/>
</dbReference>